<comment type="caution">
    <text evidence="1">The sequence shown here is derived from an EMBL/GenBank/DDBJ whole genome shotgun (WGS) entry which is preliminary data.</text>
</comment>
<gene>
    <name evidence="1" type="ORF">IQ16_01851</name>
</gene>
<keyword evidence="2" id="KW-1185">Reference proteome</keyword>
<dbReference type="AlphaFoldDB" id="A0A562RXJ1"/>
<dbReference type="EMBL" id="VLLA01000003">
    <property type="protein sequence ID" value="TWI73708.1"/>
    <property type="molecule type" value="Genomic_DNA"/>
</dbReference>
<dbReference type="InterPro" id="IPR029058">
    <property type="entry name" value="AB_hydrolase_fold"/>
</dbReference>
<evidence type="ECO:0000313" key="1">
    <source>
        <dbReference type="EMBL" id="TWI73708.1"/>
    </source>
</evidence>
<sequence>MVGAVPNMRADIRADRASSGRHGRALRVGLVSALVPLSLTLVQCGKAPNPAALAANSQANVQVVAKTNTQQIASADTFEDRFPAPQFRERFPSASESFLQRQMSDFSPKRAVQQQPEQPPYKVASLAPQVPYQRPPRDDLTTLVSMKSSAFPYFGNNPASDAPFLNISKGDRRGHRSYSGRVYWQDETYSDSRVLVHVPEHFDVRKPGVIVVFFHGNGATLERDVRDRQLVPRQITDSGANAILLAPQMAVDAADSSAGKFWQAGGLKRFMEESANHLARLTGDPDSARAFANMPIVIVGYSGGFLPTAWSLEVGGISDRVRGVVLLDAVYGEMDKFASWIESHRSGFFVSSYTRYTARRDRELMSMLRQKGISVSEDMDGPLRPGSVVFVETGDGITHRDYVTRAWTRDPLKDVLVKMSATPALALTRVASSR</sequence>
<reference evidence="1 2" key="1">
    <citation type="journal article" date="2015" name="Stand. Genomic Sci.">
        <title>Genomic Encyclopedia of Bacterial and Archaeal Type Strains, Phase III: the genomes of soil and plant-associated and newly described type strains.</title>
        <authorList>
            <person name="Whitman W.B."/>
            <person name="Woyke T."/>
            <person name="Klenk H.P."/>
            <person name="Zhou Y."/>
            <person name="Lilburn T.G."/>
            <person name="Beck B.J."/>
            <person name="De Vos P."/>
            <person name="Vandamme P."/>
            <person name="Eisen J.A."/>
            <person name="Garrity G."/>
            <person name="Hugenholtz P."/>
            <person name="Kyrpides N.C."/>
        </authorList>
    </citation>
    <scope>NUCLEOTIDE SEQUENCE [LARGE SCALE GENOMIC DNA]</scope>
    <source>
        <strain evidence="1 2">CGMCC 1.10948</strain>
    </source>
</reference>
<dbReference type="Proteomes" id="UP000316291">
    <property type="component" value="Unassembled WGS sequence"/>
</dbReference>
<proteinExistence type="predicted"/>
<dbReference type="RefSeq" id="WP_145831407.1">
    <property type="nucleotide sequence ID" value="NZ_VLLA01000003.1"/>
</dbReference>
<dbReference type="SUPFAM" id="SSF53474">
    <property type="entry name" value="alpha/beta-Hydrolases"/>
    <property type="match status" value="1"/>
</dbReference>
<protein>
    <recommendedName>
        <fullName evidence="3">Alpha/beta hydrolase</fullName>
    </recommendedName>
</protein>
<name>A0A562RXJ1_9BRAD</name>
<evidence type="ECO:0000313" key="2">
    <source>
        <dbReference type="Proteomes" id="UP000316291"/>
    </source>
</evidence>
<dbReference type="OrthoDB" id="8019456at2"/>
<evidence type="ECO:0008006" key="3">
    <source>
        <dbReference type="Google" id="ProtNLM"/>
    </source>
</evidence>
<organism evidence="1 2">
    <name type="scientific">Bradyrhizobium huanghuaihaiense</name>
    <dbReference type="NCBI Taxonomy" id="990078"/>
    <lineage>
        <taxon>Bacteria</taxon>
        <taxon>Pseudomonadati</taxon>
        <taxon>Pseudomonadota</taxon>
        <taxon>Alphaproteobacteria</taxon>
        <taxon>Hyphomicrobiales</taxon>
        <taxon>Nitrobacteraceae</taxon>
        <taxon>Bradyrhizobium</taxon>
    </lineage>
</organism>
<accession>A0A562RXJ1</accession>